<keyword evidence="4 7" id="KW-0812">Transmembrane</keyword>
<keyword evidence="3" id="KW-1003">Cell membrane</keyword>
<dbReference type="PANTHER" id="PTHR34584:SF1">
    <property type="entry name" value="NA(+)_H(+) ANTIPORTER SUBUNIT E1"/>
    <property type="match status" value="1"/>
</dbReference>
<dbReference type="InterPro" id="IPR002758">
    <property type="entry name" value="Cation_antiport_E"/>
</dbReference>
<evidence type="ECO:0000256" key="7">
    <source>
        <dbReference type="SAM" id="Phobius"/>
    </source>
</evidence>
<evidence type="ECO:0000256" key="4">
    <source>
        <dbReference type="ARBA" id="ARBA00022692"/>
    </source>
</evidence>
<dbReference type="Proteomes" id="UP001575105">
    <property type="component" value="Unassembled WGS sequence"/>
</dbReference>
<keyword evidence="9" id="KW-1185">Reference proteome</keyword>
<evidence type="ECO:0000313" key="9">
    <source>
        <dbReference type="Proteomes" id="UP001575105"/>
    </source>
</evidence>
<comment type="caution">
    <text evidence="8">The sequence shown here is derived from an EMBL/GenBank/DDBJ whole genome shotgun (WGS) entry which is preliminary data.</text>
</comment>
<comment type="similarity">
    <text evidence="2">Belongs to the CPA3 antiporters (TC 2.A.63) subunit E family.</text>
</comment>
<feature type="transmembrane region" description="Helical" evidence="7">
    <location>
        <begin position="29"/>
        <end position="49"/>
    </location>
</feature>
<accession>A0ABV4U7T8</accession>
<gene>
    <name evidence="8" type="ORF">ACERK3_15385</name>
</gene>
<dbReference type="Pfam" id="PF01899">
    <property type="entry name" value="MNHE"/>
    <property type="match status" value="1"/>
</dbReference>
<evidence type="ECO:0000256" key="5">
    <source>
        <dbReference type="ARBA" id="ARBA00022989"/>
    </source>
</evidence>
<evidence type="ECO:0000256" key="2">
    <source>
        <dbReference type="ARBA" id="ARBA00006228"/>
    </source>
</evidence>
<keyword evidence="6 7" id="KW-0472">Membrane</keyword>
<evidence type="ECO:0000256" key="6">
    <source>
        <dbReference type="ARBA" id="ARBA00023136"/>
    </source>
</evidence>
<dbReference type="PANTHER" id="PTHR34584">
    <property type="entry name" value="NA(+)/H(+) ANTIPORTER SUBUNIT E1"/>
    <property type="match status" value="1"/>
</dbReference>
<sequence>MMGQWLLAVVVRFVVFAVLWWVLAEGGMYQWWFGVAMAAVGAGLSLALLRPTGVWVNPLAVMRFVPFFLRQALLGGVDVGRRAVRRPLDVQPTFIDYTLKMESMAARVLFVCMVSLVPGTVSCELRGGEVAVHVLDGRMDARGALDELERHVGAMFGARG</sequence>
<comment type="subcellular location">
    <subcellularLocation>
        <location evidence="1">Cell membrane</location>
        <topology evidence="1">Multi-pass membrane protein</topology>
    </subcellularLocation>
</comment>
<keyword evidence="5 7" id="KW-1133">Transmembrane helix</keyword>
<feature type="transmembrane region" description="Helical" evidence="7">
    <location>
        <begin position="5"/>
        <end position="23"/>
    </location>
</feature>
<organism evidence="8 9">
    <name type="scientific">Natronomicrosphaera hydrolytica</name>
    <dbReference type="NCBI Taxonomy" id="3242702"/>
    <lineage>
        <taxon>Bacteria</taxon>
        <taxon>Pseudomonadati</taxon>
        <taxon>Planctomycetota</taxon>
        <taxon>Phycisphaerae</taxon>
        <taxon>Phycisphaerales</taxon>
        <taxon>Phycisphaeraceae</taxon>
        <taxon>Natronomicrosphaera</taxon>
    </lineage>
</organism>
<dbReference type="EMBL" id="JBGUBD010000011">
    <property type="protein sequence ID" value="MFA9479670.1"/>
    <property type="molecule type" value="Genomic_DNA"/>
</dbReference>
<protein>
    <submittedName>
        <fullName evidence="8">Na+/H+ antiporter subunit E</fullName>
    </submittedName>
</protein>
<evidence type="ECO:0000256" key="3">
    <source>
        <dbReference type="ARBA" id="ARBA00022475"/>
    </source>
</evidence>
<reference evidence="8 9" key="1">
    <citation type="submission" date="2024-08" db="EMBL/GenBank/DDBJ databases">
        <title>Whole-genome sequencing of halo(alkali)philic microorganisms from hypersaline lakes.</title>
        <authorList>
            <person name="Sorokin D.Y."/>
            <person name="Merkel A.Y."/>
            <person name="Messina E."/>
            <person name="Yakimov M."/>
        </authorList>
    </citation>
    <scope>NUCLEOTIDE SEQUENCE [LARGE SCALE GENOMIC DNA]</scope>
    <source>
        <strain evidence="8 9">AB-hyl4</strain>
    </source>
</reference>
<name>A0ABV4U7T8_9BACT</name>
<evidence type="ECO:0000313" key="8">
    <source>
        <dbReference type="EMBL" id="MFA9479670.1"/>
    </source>
</evidence>
<proteinExistence type="inferred from homology"/>
<dbReference type="RefSeq" id="WP_425346596.1">
    <property type="nucleotide sequence ID" value="NZ_JBGUBD010000011.1"/>
</dbReference>
<evidence type="ECO:0000256" key="1">
    <source>
        <dbReference type="ARBA" id="ARBA00004651"/>
    </source>
</evidence>